<dbReference type="Gene3D" id="3.40.50.300">
    <property type="entry name" value="P-loop containing nucleotide triphosphate hydrolases"/>
    <property type="match status" value="1"/>
</dbReference>
<dbReference type="PANTHER" id="PTHR24220:SF659">
    <property type="entry name" value="TRANSPORTER, PUTATIVE-RELATED"/>
    <property type="match status" value="1"/>
</dbReference>
<gene>
    <name evidence="5" type="ORF">IRY55_06490</name>
</gene>
<dbReference type="Pfam" id="PF00005">
    <property type="entry name" value="ABC_tran"/>
    <property type="match status" value="1"/>
</dbReference>
<organism evidence="5 6">
    <name type="scientific">Savagea serpentis</name>
    <dbReference type="NCBI Taxonomy" id="2785297"/>
    <lineage>
        <taxon>Bacteria</taxon>
        <taxon>Bacillati</taxon>
        <taxon>Bacillota</taxon>
        <taxon>Bacilli</taxon>
        <taxon>Bacillales</taxon>
        <taxon>Caryophanaceae</taxon>
        <taxon>Savagea</taxon>
    </lineage>
</organism>
<dbReference type="GO" id="GO:0005524">
    <property type="term" value="F:ATP binding"/>
    <property type="evidence" value="ECO:0007669"/>
    <property type="project" value="UniProtKB-KW"/>
</dbReference>
<dbReference type="SUPFAM" id="SSF52540">
    <property type="entry name" value="P-loop containing nucleoside triphosphate hydrolases"/>
    <property type="match status" value="1"/>
</dbReference>
<dbReference type="PROSITE" id="PS50893">
    <property type="entry name" value="ABC_TRANSPORTER_2"/>
    <property type="match status" value="1"/>
</dbReference>
<comment type="caution">
    <text evidence="5">The sequence shown here is derived from an EMBL/GenBank/DDBJ whole genome shotgun (WGS) entry which is preliminary data.</text>
</comment>
<dbReference type="InterPro" id="IPR003593">
    <property type="entry name" value="AAA+_ATPase"/>
</dbReference>
<reference evidence="5" key="1">
    <citation type="submission" date="2020-11" db="EMBL/GenBank/DDBJ databases">
        <title>Multidrug resistant novel bacterium Savagea serpentis sp. nov., isolated from the scats of a vine snake (Ahaetulla nasuta).</title>
        <authorList>
            <person name="Venkata Ramana V."/>
            <person name="Vikas Patil S."/>
            <person name="Yogita Lugani V."/>
        </authorList>
    </citation>
    <scope>NUCLEOTIDE SEQUENCE</scope>
    <source>
        <strain evidence="5">SN6</strain>
    </source>
</reference>
<protein>
    <submittedName>
        <fullName evidence="5">ABC transporter ATP-binding protein</fullName>
    </submittedName>
</protein>
<dbReference type="InterPro" id="IPR015854">
    <property type="entry name" value="ABC_transpr_LolD-like"/>
</dbReference>
<feature type="domain" description="ABC transporter" evidence="4">
    <location>
        <begin position="2"/>
        <end position="207"/>
    </location>
</feature>
<dbReference type="SMART" id="SM00382">
    <property type="entry name" value="AAA"/>
    <property type="match status" value="1"/>
</dbReference>
<dbReference type="Proteomes" id="UP000622653">
    <property type="component" value="Unassembled WGS sequence"/>
</dbReference>
<dbReference type="EMBL" id="JADKPV010000002">
    <property type="protein sequence ID" value="MBF4501013.1"/>
    <property type="molecule type" value="Genomic_DNA"/>
</dbReference>
<evidence type="ECO:0000256" key="3">
    <source>
        <dbReference type="ARBA" id="ARBA00022840"/>
    </source>
</evidence>
<sequence length="215" mass="24158">MIQIKNMKKSYGKNDVVLSVSSIHVNAGERIALTGPSGSGKSTLLHMIGGLVEPTEGEVIVNDIAVYNQSMTARDAFRMENIGYIFQDFHLLPSLTARENVQLVLNGKDAPISEWFERVGLQQKEHAYPHELSRGQQQRVAFIRALIHRPAIVLADEPTGSLDVKTANTMMELLVQICEEEKLTLLAVTHDEQLAEKFPKRWTMYELNQCLAEEI</sequence>
<dbReference type="GO" id="GO:0005886">
    <property type="term" value="C:plasma membrane"/>
    <property type="evidence" value="ECO:0007669"/>
    <property type="project" value="TreeGrafter"/>
</dbReference>
<evidence type="ECO:0000256" key="2">
    <source>
        <dbReference type="ARBA" id="ARBA00022741"/>
    </source>
</evidence>
<keyword evidence="1" id="KW-0813">Transport</keyword>
<keyword evidence="2" id="KW-0547">Nucleotide-binding</keyword>
<name>A0A8J7KHF9_9BACL</name>
<dbReference type="RefSeq" id="WP_194562497.1">
    <property type="nucleotide sequence ID" value="NZ_JADKPV010000002.1"/>
</dbReference>
<dbReference type="PANTHER" id="PTHR24220">
    <property type="entry name" value="IMPORT ATP-BINDING PROTEIN"/>
    <property type="match status" value="1"/>
</dbReference>
<proteinExistence type="predicted"/>
<accession>A0A8J7KHF9</accession>
<keyword evidence="6" id="KW-1185">Reference proteome</keyword>
<dbReference type="InterPro" id="IPR027417">
    <property type="entry name" value="P-loop_NTPase"/>
</dbReference>
<evidence type="ECO:0000313" key="6">
    <source>
        <dbReference type="Proteomes" id="UP000622653"/>
    </source>
</evidence>
<dbReference type="CDD" id="cd03255">
    <property type="entry name" value="ABC_MJ0796_LolCDE_FtsE"/>
    <property type="match status" value="1"/>
</dbReference>
<keyword evidence="3 5" id="KW-0067">ATP-binding</keyword>
<dbReference type="GO" id="GO:0016887">
    <property type="term" value="F:ATP hydrolysis activity"/>
    <property type="evidence" value="ECO:0007669"/>
    <property type="project" value="InterPro"/>
</dbReference>
<dbReference type="AlphaFoldDB" id="A0A8J7KHF9"/>
<dbReference type="GO" id="GO:0022857">
    <property type="term" value="F:transmembrane transporter activity"/>
    <property type="evidence" value="ECO:0007669"/>
    <property type="project" value="TreeGrafter"/>
</dbReference>
<evidence type="ECO:0000259" key="4">
    <source>
        <dbReference type="PROSITE" id="PS50893"/>
    </source>
</evidence>
<dbReference type="InterPro" id="IPR003439">
    <property type="entry name" value="ABC_transporter-like_ATP-bd"/>
</dbReference>
<evidence type="ECO:0000313" key="5">
    <source>
        <dbReference type="EMBL" id="MBF4501013.1"/>
    </source>
</evidence>
<dbReference type="InterPro" id="IPR017911">
    <property type="entry name" value="MacB-like_ATP-bd"/>
</dbReference>
<evidence type="ECO:0000256" key="1">
    <source>
        <dbReference type="ARBA" id="ARBA00022448"/>
    </source>
</evidence>